<evidence type="ECO:0000313" key="1">
    <source>
        <dbReference type="EMBL" id="AEG73302.1"/>
    </source>
</evidence>
<protein>
    <submittedName>
        <fullName evidence="1">Uncharacterized protein</fullName>
    </submittedName>
</protein>
<proteinExistence type="predicted"/>
<dbReference type="KEGG" id="mhf:MHF_1052"/>
<dbReference type="EMBL" id="CP002808">
    <property type="protein sequence ID" value="AEG73302.1"/>
    <property type="molecule type" value="Genomic_DNA"/>
</dbReference>
<dbReference type="HOGENOM" id="CLU_1794368_0_0_14"/>
<name>F6FJE7_MYCHI</name>
<reference evidence="1 2" key="1">
    <citation type="journal article" date="2011" name="J. Bacteriol.">
        <title>Complete genome sequences of two hemotropic Mycoplasmas, Mycoplasma haemofelis strain Ohio2 and Mycoplasma suis strain Illinois.</title>
        <authorList>
            <person name="Messick J.B."/>
            <person name="Santos A.P."/>
            <person name="Guimaraes A.M."/>
        </authorList>
    </citation>
    <scope>NUCLEOTIDE SEQUENCE [LARGE SCALE GENOMIC DNA]</scope>
    <source>
        <strain evidence="1 2">Ohio2</strain>
    </source>
</reference>
<sequence>MKLSSLVPATLSGLVVVGVIIHSNFSKPLFESENLEEPTFDLELTTEPEETGCIVYTVKRDIYSQRNSYGVKEILDAKGRNWFLASVDPSQKDFIRDVNDACSGNNRRTNVKVGNKAQVYVYKENDGRWIYSSALQYEWTRVEGVVNRSGRR</sequence>
<accession>F6FJE7</accession>
<dbReference type="Proteomes" id="UP000007952">
    <property type="component" value="Chromosome"/>
</dbReference>
<reference key="2">
    <citation type="submission" date="2011-05" db="EMBL/GenBank/DDBJ databases">
        <title>The Genome of Mycoplasma haemofelis Strain Ohio2, a pathogenic hemoplasma of the cat.</title>
        <authorList>
            <person name="Santos A.P."/>
            <person name="Guimaraes A.M.S."/>
            <person name="SanMiguel P.J."/>
            <person name="Martin S.W."/>
            <person name="Messick J.B."/>
        </authorList>
    </citation>
    <scope>NUCLEOTIDE SEQUENCE</scope>
    <source>
        <strain>Ohio2</strain>
    </source>
</reference>
<dbReference type="AlphaFoldDB" id="F6FJE7"/>
<gene>
    <name evidence="1" type="ordered locus">MHF_1052</name>
</gene>
<organism evidence="1 2">
    <name type="scientific">Mycoplasma haemofelis (strain Ohio2)</name>
    <dbReference type="NCBI Taxonomy" id="859194"/>
    <lineage>
        <taxon>Bacteria</taxon>
        <taxon>Bacillati</taxon>
        <taxon>Mycoplasmatota</taxon>
        <taxon>Mollicutes</taxon>
        <taxon>Mycoplasmataceae</taxon>
        <taxon>Mycoplasma</taxon>
    </lineage>
</organism>
<evidence type="ECO:0000313" key="2">
    <source>
        <dbReference type="Proteomes" id="UP000007952"/>
    </source>
</evidence>